<name>A0A348HB76_9GAMM</name>
<dbReference type="PANTHER" id="PTHR37468">
    <property type="entry name" value="SULFATE TRANSPORTER CYSZ"/>
    <property type="match status" value="1"/>
</dbReference>
<feature type="transmembrane region" description="Helical" evidence="11">
    <location>
        <begin position="65"/>
        <end position="91"/>
    </location>
</feature>
<evidence type="ECO:0000313" key="13">
    <source>
        <dbReference type="Proteomes" id="UP000267342"/>
    </source>
</evidence>
<evidence type="ECO:0008006" key="14">
    <source>
        <dbReference type="Google" id="ProtNLM"/>
    </source>
</evidence>
<keyword evidence="2" id="KW-0813">Transport</keyword>
<sequence>MNAIDALQQGARMVLSPGLRRYVVVPVAISAVLYVVLLGFLYAYLPGWSDALTRHFPSWLHWLSWLIWLLMMATSLVITYFTFTLVVAFLASPFYGLLAEQVERQLGGSGSQDERRWGQLITDSLGREWQKLSFILPRMALLFAIGFVPGTQPFMPVAWLLLSAWCLSIQYLDYVMDNHQVSFADMRGLLWKHKGQTLLFGLILTPLIVVPILNLIIMPAAVAAGVILWSHHYRTGS</sequence>
<keyword evidence="4" id="KW-0997">Cell inner membrane</keyword>
<keyword evidence="8" id="KW-0764">Sulfate transport</keyword>
<protein>
    <recommendedName>
        <fullName evidence="14">Sulfate transporter CysZ</fullName>
    </recommendedName>
</protein>
<dbReference type="GO" id="GO:0019344">
    <property type="term" value="P:cysteine biosynthetic process"/>
    <property type="evidence" value="ECO:0007669"/>
    <property type="project" value="UniProtKB-KW"/>
</dbReference>
<keyword evidence="5" id="KW-0028">Amino-acid biosynthesis</keyword>
<proteinExistence type="predicted"/>
<dbReference type="GO" id="GO:0005886">
    <property type="term" value="C:plasma membrane"/>
    <property type="evidence" value="ECO:0007669"/>
    <property type="project" value="TreeGrafter"/>
</dbReference>
<accession>A0A348HB76</accession>
<organism evidence="12 13">
    <name type="scientific">Zymobacter palmae</name>
    <dbReference type="NCBI Taxonomy" id="33074"/>
    <lineage>
        <taxon>Bacteria</taxon>
        <taxon>Pseudomonadati</taxon>
        <taxon>Pseudomonadota</taxon>
        <taxon>Gammaproteobacteria</taxon>
        <taxon>Oceanospirillales</taxon>
        <taxon>Halomonadaceae</taxon>
        <taxon>Zymobacter group</taxon>
        <taxon>Zymobacter</taxon>
    </lineage>
</organism>
<evidence type="ECO:0000256" key="5">
    <source>
        <dbReference type="ARBA" id="ARBA00022605"/>
    </source>
</evidence>
<keyword evidence="10" id="KW-0198">Cysteine biosynthesis</keyword>
<keyword evidence="13" id="KW-1185">Reference proteome</keyword>
<evidence type="ECO:0000256" key="10">
    <source>
        <dbReference type="ARBA" id="ARBA00023192"/>
    </source>
</evidence>
<dbReference type="InterPro" id="IPR050480">
    <property type="entry name" value="CysZ-like"/>
</dbReference>
<dbReference type="Proteomes" id="UP000267342">
    <property type="component" value="Chromosome"/>
</dbReference>
<feature type="transmembrane region" description="Helical" evidence="11">
    <location>
        <begin position="22"/>
        <end position="45"/>
    </location>
</feature>
<evidence type="ECO:0000256" key="9">
    <source>
        <dbReference type="ARBA" id="ARBA00023136"/>
    </source>
</evidence>
<feature type="transmembrane region" description="Helical" evidence="11">
    <location>
        <begin position="197"/>
        <end position="229"/>
    </location>
</feature>
<dbReference type="AlphaFoldDB" id="A0A348HB76"/>
<dbReference type="KEGG" id="zpl:ZBT109_0078"/>
<dbReference type="STRING" id="1123510.GCA_000620025_00166"/>
<gene>
    <name evidence="12" type="ORF">ZBT109_0078</name>
</gene>
<dbReference type="NCBIfam" id="NF003433">
    <property type="entry name" value="PRK04949.1"/>
    <property type="match status" value="1"/>
</dbReference>
<evidence type="ECO:0000256" key="8">
    <source>
        <dbReference type="ARBA" id="ARBA00023032"/>
    </source>
</evidence>
<dbReference type="EMBL" id="AP018933">
    <property type="protein sequence ID" value="BBG28878.1"/>
    <property type="molecule type" value="Genomic_DNA"/>
</dbReference>
<keyword evidence="9 11" id="KW-0472">Membrane</keyword>
<dbReference type="PANTHER" id="PTHR37468:SF1">
    <property type="entry name" value="SULFATE TRANSPORTER CYSZ"/>
    <property type="match status" value="1"/>
</dbReference>
<evidence type="ECO:0000256" key="4">
    <source>
        <dbReference type="ARBA" id="ARBA00022519"/>
    </source>
</evidence>
<evidence type="ECO:0000256" key="3">
    <source>
        <dbReference type="ARBA" id="ARBA00022475"/>
    </source>
</evidence>
<keyword evidence="6 11" id="KW-0812">Transmembrane</keyword>
<dbReference type="OrthoDB" id="5292355at2"/>
<evidence type="ECO:0000256" key="6">
    <source>
        <dbReference type="ARBA" id="ARBA00022692"/>
    </source>
</evidence>
<evidence type="ECO:0000256" key="11">
    <source>
        <dbReference type="SAM" id="Phobius"/>
    </source>
</evidence>
<dbReference type="RefSeq" id="WP_027704414.1">
    <property type="nucleotide sequence ID" value="NZ_AP018933.1"/>
</dbReference>
<dbReference type="GO" id="GO:0000103">
    <property type="term" value="P:sulfate assimilation"/>
    <property type="evidence" value="ECO:0007669"/>
    <property type="project" value="TreeGrafter"/>
</dbReference>
<keyword evidence="3" id="KW-1003">Cell membrane</keyword>
<evidence type="ECO:0000256" key="2">
    <source>
        <dbReference type="ARBA" id="ARBA00022448"/>
    </source>
</evidence>
<evidence type="ECO:0000256" key="1">
    <source>
        <dbReference type="ARBA" id="ARBA00004141"/>
    </source>
</evidence>
<dbReference type="GO" id="GO:0009675">
    <property type="term" value="F:high-affinity sulfate:proton symporter activity"/>
    <property type="evidence" value="ECO:0007669"/>
    <property type="project" value="TreeGrafter"/>
</dbReference>
<reference evidence="12 13" key="1">
    <citation type="submission" date="2018-09" db="EMBL/GenBank/DDBJ databases">
        <title>Zymobacter palmae IAM14233 (=T109) whole genome analysis.</title>
        <authorList>
            <person name="Yanase H."/>
        </authorList>
    </citation>
    <scope>NUCLEOTIDE SEQUENCE [LARGE SCALE GENOMIC DNA]</scope>
    <source>
        <strain evidence="12 13">IAM14233</strain>
    </source>
</reference>
<dbReference type="InterPro" id="IPR059112">
    <property type="entry name" value="CysZ/EI24"/>
</dbReference>
<keyword evidence="7 11" id="KW-1133">Transmembrane helix</keyword>
<comment type="subcellular location">
    <subcellularLocation>
        <location evidence="1">Membrane</location>
        <topology evidence="1">Multi-pass membrane protein</topology>
    </subcellularLocation>
</comment>
<evidence type="ECO:0000256" key="7">
    <source>
        <dbReference type="ARBA" id="ARBA00022989"/>
    </source>
</evidence>
<feature type="transmembrane region" description="Helical" evidence="11">
    <location>
        <begin position="132"/>
        <end position="151"/>
    </location>
</feature>
<dbReference type="Pfam" id="PF07264">
    <property type="entry name" value="EI24"/>
    <property type="match status" value="1"/>
</dbReference>
<evidence type="ECO:0000313" key="12">
    <source>
        <dbReference type="EMBL" id="BBG28878.1"/>
    </source>
</evidence>